<gene>
    <name evidence="3" type="ORF">EG028_17825</name>
</gene>
<evidence type="ECO:0000313" key="4">
    <source>
        <dbReference type="Proteomes" id="UP000279089"/>
    </source>
</evidence>
<dbReference type="Pfam" id="PF08327">
    <property type="entry name" value="AHSA1"/>
    <property type="match status" value="1"/>
</dbReference>
<organism evidence="3 4">
    <name type="scientific">Chitinophaga barathri</name>
    <dbReference type="NCBI Taxonomy" id="1647451"/>
    <lineage>
        <taxon>Bacteria</taxon>
        <taxon>Pseudomonadati</taxon>
        <taxon>Bacteroidota</taxon>
        <taxon>Chitinophagia</taxon>
        <taxon>Chitinophagales</taxon>
        <taxon>Chitinophagaceae</taxon>
        <taxon>Chitinophaga</taxon>
    </lineage>
</organism>
<evidence type="ECO:0000313" key="3">
    <source>
        <dbReference type="EMBL" id="RPD40021.1"/>
    </source>
</evidence>
<dbReference type="InterPro" id="IPR013538">
    <property type="entry name" value="ASHA1/2-like_C"/>
</dbReference>
<evidence type="ECO:0000256" key="1">
    <source>
        <dbReference type="ARBA" id="ARBA00006817"/>
    </source>
</evidence>
<sequence length="160" mass="17833">MKTTSGKRTDAGSRVIKASPQTIYQAFLDPEAIAAWRPPEGMSAEIYRFEPREGGIFRMSFRYNDKDGTTRGKTTEDADIFQGRFEELVPNKRIVEVVEFESDDPAFAGEMKVITSFTPVEGGTEVSIVCEDVPEGIKEEDHQQGIASSLKNLAAFMEEK</sequence>
<dbReference type="OrthoDB" id="9786557at2"/>
<accession>A0A3N4M948</accession>
<dbReference type="EMBL" id="RMBX01000009">
    <property type="protein sequence ID" value="RPD40021.1"/>
    <property type="molecule type" value="Genomic_DNA"/>
</dbReference>
<dbReference type="Gene3D" id="3.30.530.20">
    <property type="match status" value="1"/>
</dbReference>
<reference evidence="4" key="1">
    <citation type="submission" date="2018-11" db="EMBL/GenBank/DDBJ databases">
        <title>Chitinophaga lutea sp.nov., isolate from arsenic contaminated soil.</title>
        <authorList>
            <person name="Zong Y."/>
        </authorList>
    </citation>
    <scope>NUCLEOTIDE SEQUENCE [LARGE SCALE GENOMIC DNA]</scope>
    <source>
        <strain evidence="4">YLT18</strain>
    </source>
</reference>
<dbReference type="Proteomes" id="UP000279089">
    <property type="component" value="Unassembled WGS sequence"/>
</dbReference>
<dbReference type="InterPro" id="IPR023393">
    <property type="entry name" value="START-like_dom_sf"/>
</dbReference>
<dbReference type="CDD" id="cd08895">
    <property type="entry name" value="SRPBCC_CalC_Aha1-like_2"/>
    <property type="match status" value="1"/>
</dbReference>
<dbReference type="AlphaFoldDB" id="A0A3N4M948"/>
<comment type="caution">
    <text evidence="3">The sequence shown here is derived from an EMBL/GenBank/DDBJ whole genome shotgun (WGS) entry which is preliminary data.</text>
</comment>
<comment type="similarity">
    <text evidence="1">Belongs to the AHA1 family.</text>
</comment>
<name>A0A3N4M948_9BACT</name>
<dbReference type="SUPFAM" id="SSF55961">
    <property type="entry name" value="Bet v1-like"/>
    <property type="match status" value="1"/>
</dbReference>
<dbReference type="RefSeq" id="WP_120517732.1">
    <property type="nucleotide sequence ID" value="NZ_QXZY01000010.1"/>
</dbReference>
<proteinExistence type="inferred from homology"/>
<evidence type="ECO:0000259" key="2">
    <source>
        <dbReference type="Pfam" id="PF08327"/>
    </source>
</evidence>
<keyword evidence="4" id="KW-1185">Reference proteome</keyword>
<feature type="domain" description="Activator of Hsp90 ATPase homologue 1/2-like C-terminal" evidence="2">
    <location>
        <begin position="17"/>
        <end position="158"/>
    </location>
</feature>
<protein>
    <submittedName>
        <fullName evidence="3">ATPase</fullName>
    </submittedName>
</protein>